<sequence>MTQDFVIGFGRQSIELALIISLPMLGIGLIVGLIVSIFQAATQIQEMTLTFIPKIICIFLALLFSFPWIMDKMITFTREVFTNIPLYIK</sequence>
<dbReference type="OrthoDB" id="9806440at2"/>
<evidence type="ECO:0000256" key="2">
    <source>
        <dbReference type="ARBA" id="ARBA00006156"/>
    </source>
</evidence>
<evidence type="ECO:0000256" key="6">
    <source>
        <dbReference type="ARBA" id="ARBA00022989"/>
    </source>
</evidence>
<dbReference type="GO" id="GO:0009306">
    <property type="term" value="P:protein secretion"/>
    <property type="evidence" value="ECO:0007669"/>
    <property type="project" value="InterPro"/>
</dbReference>
<dbReference type="EMBL" id="FRDI01000009">
    <property type="protein sequence ID" value="SHN67996.1"/>
    <property type="molecule type" value="Genomic_DNA"/>
</dbReference>
<gene>
    <name evidence="9" type="primary">fliQ</name>
    <name evidence="10" type="ORF">SAMN02745728_01806</name>
</gene>
<evidence type="ECO:0000313" key="10">
    <source>
        <dbReference type="EMBL" id="SHN67996.1"/>
    </source>
</evidence>
<keyword evidence="10" id="KW-0969">Cilium</keyword>
<evidence type="ECO:0000256" key="4">
    <source>
        <dbReference type="ARBA" id="ARBA00022475"/>
    </source>
</evidence>
<comment type="similarity">
    <text evidence="2 9">Belongs to the FliQ/MopD/SpaQ family.</text>
</comment>
<evidence type="ECO:0000256" key="3">
    <source>
        <dbReference type="ARBA" id="ARBA00021718"/>
    </source>
</evidence>
<keyword evidence="6 9" id="KW-1133">Transmembrane helix</keyword>
<name>A0A1M7TBC6_9BACT</name>
<dbReference type="Proteomes" id="UP000186469">
    <property type="component" value="Unassembled WGS sequence"/>
</dbReference>
<comment type="subcellular location">
    <subcellularLocation>
        <location evidence="1 9">Cell membrane</location>
        <topology evidence="1">Multi-pass membrane protein</topology>
    </subcellularLocation>
    <subcellularLocation>
        <location evidence="9">Bacterial flagellum basal body</location>
    </subcellularLocation>
</comment>
<dbReference type="PANTHER" id="PTHR34040">
    <property type="entry name" value="FLAGELLAR BIOSYNTHETIC PROTEIN FLIQ"/>
    <property type="match status" value="1"/>
</dbReference>
<dbReference type="InterPro" id="IPR006305">
    <property type="entry name" value="FliQ"/>
</dbReference>
<dbReference type="PANTHER" id="PTHR34040:SF2">
    <property type="entry name" value="FLAGELLAR BIOSYNTHETIC PROTEIN FLIQ"/>
    <property type="match status" value="1"/>
</dbReference>
<keyword evidence="7 9" id="KW-0472">Membrane</keyword>
<feature type="transmembrane region" description="Helical" evidence="9">
    <location>
        <begin position="16"/>
        <end position="39"/>
    </location>
</feature>
<feature type="transmembrane region" description="Helical" evidence="9">
    <location>
        <begin position="51"/>
        <end position="69"/>
    </location>
</feature>
<dbReference type="InterPro" id="IPR002191">
    <property type="entry name" value="Bac_export_3"/>
</dbReference>
<dbReference type="Pfam" id="PF01313">
    <property type="entry name" value="Bac_export_3"/>
    <property type="match status" value="1"/>
</dbReference>
<keyword evidence="10" id="KW-0282">Flagellum</keyword>
<accession>A0A1M7TBC6</accession>
<evidence type="ECO:0000313" key="11">
    <source>
        <dbReference type="Proteomes" id="UP000186469"/>
    </source>
</evidence>
<proteinExistence type="inferred from homology"/>
<dbReference type="NCBIfam" id="TIGR01402">
    <property type="entry name" value="fliQ"/>
    <property type="match status" value="1"/>
</dbReference>
<evidence type="ECO:0000256" key="5">
    <source>
        <dbReference type="ARBA" id="ARBA00022692"/>
    </source>
</evidence>
<dbReference type="AlphaFoldDB" id="A0A1M7TBC6"/>
<dbReference type="GO" id="GO:0044780">
    <property type="term" value="P:bacterial-type flagellum assembly"/>
    <property type="evidence" value="ECO:0007669"/>
    <property type="project" value="InterPro"/>
</dbReference>
<evidence type="ECO:0000256" key="8">
    <source>
        <dbReference type="ARBA" id="ARBA00023143"/>
    </source>
</evidence>
<keyword evidence="4 9" id="KW-1003">Cell membrane</keyword>
<evidence type="ECO:0000256" key="7">
    <source>
        <dbReference type="ARBA" id="ARBA00023136"/>
    </source>
</evidence>
<dbReference type="GO" id="GO:0009425">
    <property type="term" value="C:bacterial-type flagellum basal body"/>
    <property type="evidence" value="ECO:0007669"/>
    <property type="project" value="UniProtKB-SubCell"/>
</dbReference>
<dbReference type="RefSeq" id="WP_072697491.1">
    <property type="nucleotide sequence ID" value="NZ_FRDI01000009.1"/>
</dbReference>
<keyword evidence="5 9" id="KW-0812">Transmembrane</keyword>
<evidence type="ECO:0000256" key="1">
    <source>
        <dbReference type="ARBA" id="ARBA00004651"/>
    </source>
</evidence>
<keyword evidence="11" id="KW-1185">Reference proteome</keyword>
<reference evidence="10 11" key="1">
    <citation type="submission" date="2016-12" db="EMBL/GenBank/DDBJ databases">
        <authorList>
            <person name="Song W.-J."/>
            <person name="Kurnit D.M."/>
        </authorList>
    </citation>
    <scope>NUCLEOTIDE SEQUENCE [LARGE SCALE GENOMIC DNA]</scope>
    <source>
        <strain evidence="10 11">DSM 11393</strain>
    </source>
</reference>
<dbReference type="PIRSF" id="PIRSF004669">
    <property type="entry name" value="FliQ"/>
    <property type="match status" value="1"/>
</dbReference>
<dbReference type="GO" id="GO:0005886">
    <property type="term" value="C:plasma membrane"/>
    <property type="evidence" value="ECO:0007669"/>
    <property type="project" value="UniProtKB-SubCell"/>
</dbReference>
<comment type="function">
    <text evidence="9">Role in flagellar biosynthesis.</text>
</comment>
<protein>
    <recommendedName>
        <fullName evidence="3 9">Flagellar biosynthetic protein FliQ</fullName>
    </recommendedName>
</protein>
<dbReference type="PRINTS" id="PR00952">
    <property type="entry name" value="TYPE3IMQPROT"/>
</dbReference>
<dbReference type="STRING" id="1121455.SAMN02745728_01806"/>
<keyword evidence="8 9" id="KW-0975">Bacterial flagellum</keyword>
<evidence type="ECO:0000256" key="9">
    <source>
        <dbReference type="RuleBase" id="RU364090"/>
    </source>
</evidence>
<keyword evidence="10" id="KW-0966">Cell projection</keyword>
<organism evidence="10 11">
    <name type="scientific">Desulfovibrio litoralis DSM 11393</name>
    <dbReference type="NCBI Taxonomy" id="1121455"/>
    <lineage>
        <taxon>Bacteria</taxon>
        <taxon>Pseudomonadati</taxon>
        <taxon>Thermodesulfobacteriota</taxon>
        <taxon>Desulfovibrionia</taxon>
        <taxon>Desulfovibrionales</taxon>
        <taxon>Desulfovibrionaceae</taxon>
        <taxon>Desulfovibrio</taxon>
    </lineage>
</organism>